<dbReference type="InterPro" id="IPR017438">
    <property type="entry name" value="ATP-NAD_kinase_N"/>
</dbReference>
<dbReference type="SUPFAM" id="SSF111331">
    <property type="entry name" value="NAD kinase/diacylglycerol kinase-like"/>
    <property type="match status" value="1"/>
</dbReference>
<dbReference type="InterPro" id="IPR050187">
    <property type="entry name" value="Lipid_Phosphate_FormReg"/>
</dbReference>
<dbReference type="GO" id="GO:0046512">
    <property type="term" value="P:sphingosine biosynthetic process"/>
    <property type="evidence" value="ECO:0007669"/>
    <property type="project" value="TreeGrafter"/>
</dbReference>
<dbReference type="GO" id="GO:0016020">
    <property type="term" value="C:membrane"/>
    <property type="evidence" value="ECO:0007669"/>
    <property type="project" value="TreeGrafter"/>
</dbReference>
<keyword evidence="2" id="KW-0808">Transferase</keyword>
<dbReference type="Gene3D" id="3.40.50.10330">
    <property type="entry name" value="Probable inorganic polyphosphate/atp-NAD kinase, domain 1"/>
    <property type="match status" value="1"/>
</dbReference>
<dbReference type="GO" id="GO:0005737">
    <property type="term" value="C:cytoplasm"/>
    <property type="evidence" value="ECO:0007669"/>
    <property type="project" value="TreeGrafter"/>
</dbReference>
<evidence type="ECO:0000313" key="2">
    <source>
        <dbReference type="EMBL" id="RHW72131.1"/>
    </source>
</evidence>
<proteinExistence type="predicted"/>
<dbReference type="InterPro" id="IPR016064">
    <property type="entry name" value="NAD/diacylglycerol_kinase_sf"/>
</dbReference>
<evidence type="ECO:0000313" key="3">
    <source>
        <dbReference type="Proteomes" id="UP000266743"/>
    </source>
</evidence>
<dbReference type="PROSITE" id="PS50146">
    <property type="entry name" value="DAGK"/>
    <property type="match status" value="1"/>
</dbReference>
<dbReference type="AlphaFoldDB" id="A0A3L6L991"/>
<sequence>MSRFKRCLAIVNTRSGAREGLSVFASALRQYLDNAGIVHHDVCVPEKDIICAMERHAGGTDAIIVCGGDGTLSSVVNVLAATPNHPLAAAPIVLVPCGLQNSVAASLGIFSAERSVSAFVLGRVEQVPLWEVRINGALTRYVASYLAVGTYAMCVKRLHELDAVGDNYVSLPMVRGKYRLGAFYTAMRNETISCSATLTCCTRGGKGKEDGPGALGRSHVLIQSPMKMLLASQMPFQHRHYTLTPNATFKRGSMCVTHATHEATRMRLWHLLSREAIEGVVLNEDGVGESVDVTGLEFTLHAAREDAGGRSGAVMMLDGEAVQVFPGSTVSVQRSTCHALLASC</sequence>
<dbReference type="Proteomes" id="UP000266743">
    <property type="component" value="Chromosome 6"/>
</dbReference>
<comment type="caution">
    <text evidence="2">The sequence shown here is derived from an EMBL/GenBank/DDBJ whole genome shotgun (WGS) entry which is preliminary data.</text>
</comment>
<dbReference type="GO" id="GO:0016773">
    <property type="term" value="F:phosphotransferase activity, alcohol group as acceptor"/>
    <property type="evidence" value="ECO:0007669"/>
    <property type="project" value="UniProtKB-ARBA"/>
</dbReference>
<gene>
    <name evidence="2" type="ORF">DPX39_060021500</name>
</gene>
<evidence type="ECO:0000259" key="1">
    <source>
        <dbReference type="PROSITE" id="PS50146"/>
    </source>
</evidence>
<dbReference type="InterPro" id="IPR001206">
    <property type="entry name" value="Diacylglycerol_kinase_cat_dom"/>
</dbReference>
<protein>
    <submittedName>
        <fullName evidence="2">Diacylglycerol kinase catalytic domain containing protein</fullName>
    </submittedName>
</protein>
<organism evidence="2 3">
    <name type="scientific">Trypanosoma brucei equiperdum</name>
    <dbReference type="NCBI Taxonomy" id="630700"/>
    <lineage>
        <taxon>Eukaryota</taxon>
        <taxon>Discoba</taxon>
        <taxon>Euglenozoa</taxon>
        <taxon>Kinetoplastea</taxon>
        <taxon>Metakinetoplastina</taxon>
        <taxon>Trypanosomatida</taxon>
        <taxon>Trypanosomatidae</taxon>
        <taxon>Trypanosoma</taxon>
    </lineage>
</organism>
<reference evidence="2 3" key="1">
    <citation type="submission" date="2018-09" db="EMBL/GenBank/DDBJ databases">
        <title>whole genome sequence of T. equiperdum IVM-t1 strain.</title>
        <authorList>
            <person name="Suganuma K."/>
        </authorList>
    </citation>
    <scope>NUCLEOTIDE SEQUENCE [LARGE SCALE GENOMIC DNA]</scope>
    <source>
        <strain evidence="2 3">IVM-t1</strain>
    </source>
</reference>
<feature type="domain" description="DAGKc" evidence="1">
    <location>
        <begin position="2"/>
        <end position="136"/>
    </location>
</feature>
<dbReference type="Pfam" id="PF00781">
    <property type="entry name" value="DAGK_cat"/>
    <property type="match status" value="1"/>
</dbReference>
<name>A0A3L6L991_9TRYP</name>
<keyword evidence="2" id="KW-0418">Kinase</keyword>
<dbReference type="EMBL" id="QSBY01000006">
    <property type="protein sequence ID" value="RHW72131.1"/>
    <property type="molecule type" value="Genomic_DNA"/>
</dbReference>
<dbReference type="PANTHER" id="PTHR12358:SF31">
    <property type="entry name" value="ACYLGLYCEROL KINASE, MITOCHONDRIAL"/>
    <property type="match status" value="1"/>
</dbReference>
<dbReference type="PANTHER" id="PTHR12358">
    <property type="entry name" value="SPHINGOSINE KINASE"/>
    <property type="match status" value="1"/>
</dbReference>
<accession>A0A3L6L991</accession>
<dbReference type="GO" id="GO:0001727">
    <property type="term" value="F:lipid kinase activity"/>
    <property type="evidence" value="ECO:0007669"/>
    <property type="project" value="TreeGrafter"/>
</dbReference>